<dbReference type="PROSITE" id="PS00108">
    <property type="entry name" value="PROTEIN_KINASE_ST"/>
    <property type="match status" value="1"/>
</dbReference>
<dbReference type="SMART" id="SM00473">
    <property type="entry name" value="PAN_AP"/>
    <property type="match status" value="1"/>
</dbReference>
<evidence type="ECO:0000256" key="15">
    <source>
        <dbReference type="ARBA" id="ARBA00023180"/>
    </source>
</evidence>
<dbReference type="SUPFAM" id="SSF51110">
    <property type="entry name" value="alpha-D-mannose-specific plant lectins"/>
    <property type="match status" value="1"/>
</dbReference>
<keyword evidence="4 18" id="KW-0808">Transferase</keyword>
<evidence type="ECO:0000256" key="6">
    <source>
        <dbReference type="ARBA" id="ARBA00022729"/>
    </source>
</evidence>
<comment type="catalytic activity">
    <reaction evidence="16 18">
        <text>L-threonyl-[protein] + ATP = O-phospho-L-threonyl-[protein] + ADP + H(+)</text>
        <dbReference type="Rhea" id="RHEA:46608"/>
        <dbReference type="Rhea" id="RHEA-COMP:11060"/>
        <dbReference type="Rhea" id="RHEA-COMP:11605"/>
        <dbReference type="ChEBI" id="CHEBI:15378"/>
        <dbReference type="ChEBI" id="CHEBI:30013"/>
        <dbReference type="ChEBI" id="CHEBI:30616"/>
        <dbReference type="ChEBI" id="CHEBI:61977"/>
        <dbReference type="ChEBI" id="CHEBI:456216"/>
        <dbReference type="EC" id="2.7.11.1"/>
    </reaction>
</comment>
<keyword evidence="12 20" id="KW-0472">Membrane</keyword>
<dbReference type="GO" id="GO:0004674">
    <property type="term" value="F:protein serine/threonine kinase activity"/>
    <property type="evidence" value="ECO:0007669"/>
    <property type="project" value="UniProtKB-KW"/>
</dbReference>
<dbReference type="Gene3D" id="1.10.510.10">
    <property type="entry name" value="Transferase(Phosphotransferase) domain 1"/>
    <property type="match status" value="1"/>
</dbReference>
<keyword evidence="6" id="KW-0732">Signal</keyword>
<evidence type="ECO:0000256" key="17">
    <source>
        <dbReference type="ARBA" id="ARBA00048679"/>
    </source>
</evidence>
<dbReference type="PROSITE" id="PS50948">
    <property type="entry name" value="PAN"/>
    <property type="match status" value="1"/>
</dbReference>
<sequence length="867" mass="98373">METSHLSTGPCPAVLVQLNCPPCAKTSKKLRCLLCSFRSKLSSLQMMGLSQIFAIYFIFLSIISHTSIAADTLTPSQNLTDGQTLVSSNERFELGFFTPGTSRNRYLGIWYHNLPLTVVWVANKENPLTDLFGRLSLNKNGGLFLHNRSMGVVWTTNQTVGVRSPVLQLLGNGNLVIRDGGTEGNRFVWESFDYLSDTLLPGMKLGWTLSTGLNRFMQSWKSNEDPSGGDFTFRLDTPETPQLILRKRSEKQYRWGPYDGKRFSGGNELKSNPVFLPMFIYNSDEVYYTYKVLDESVLSRSVVTPLGMLQYLTWRNNSRDWTMMVTLNRFYCDRYGMCGPYGNCYPDDPNCHCLDGFIPKSPQDWRIIDNLGGCKRKYELNCSSGDGFVKYTDLKLPDKSIAWPIYSPEKCRAECLRTCACMAYTYINVHGNGSQCVVWLDELIDIRNFPDGGEELHIRMARAELDSIADAKRKNHSVIVAVIVTSTVFVMLLLGGVGWYIWRMKRATWEEERALQDNSCNNSMDENPGDDLELPIFNLATIFAATNKFSLEKKIGQGGFGPVYKGVLPDGREIAVKRLSQNSGQGLREFKNEVILIAKLQHRNLVRLLGCCIEGEERMLVYEYLPNKSLDKFIFDQIRRKLLPWKQRFNIILGIARGLLYLHQDSRLRIIHRDLKTSNILLDSEMNSKISDFGIARIFGGELTEEKTKRIIGTYGYMSPEYAMSGHFSVKSDVFSFGVIVLEIISGQKNWGFHWPDHDLNLVGHAWKLWDEENPLEFIDKLLNESFSTDEVVRCIQVALLCLQQRSEDRPTMPTVVFMLSNDNAEIPQPKEPGFCTESSSIKMDASSSGKDTSTANEVTITKLDGR</sequence>
<dbReference type="Gene3D" id="2.90.10.10">
    <property type="entry name" value="Bulb-type lectin domain"/>
    <property type="match status" value="1"/>
</dbReference>
<evidence type="ECO:0000256" key="13">
    <source>
        <dbReference type="ARBA" id="ARBA00023157"/>
    </source>
</evidence>
<dbReference type="InterPro" id="IPR024171">
    <property type="entry name" value="SRK-like_kinase"/>
</dbReference>
<keyword evidence="3 18" id="KW-0723">Serine/threonine-protein kinase</keyword>
<keyword evidence="14" id="KW-0675">Receptor</keyword>
<dbReference type="SMART" id="SM00220">
    <property type="entry name" value="S_TKc"/>
    <property type="match status" value="1"/>
</dbReference>
<evidence type="ECO:0000256" key="1">
    <source>
        <dbReference type="ARBA" id="ARBA00004251"/>
    </source>
</evidence>
<gene>
    <name evidence="24" type="ORF">ILEXP_LOCUS6039</name>
</gene>
<dbReference type="PANTHER" id="PTHR27002:SF1097">
    <property type="entry name" value="RECEPTOR-LIKE SERINE_THREONINE-PROTEIN KINASE"/>
    <property type="match status" value="1"/>
</dbReference>
<protein>
    <recommendedName>
        <fullName evidence="18">Receptor-like serine/threonine-protein kinase</fullName>
        <ecNumber evidence="18">2.7.11.1</ecNumber>
    </recommendedName>
</protein>
<dbReference type="PROSITE" id="PS50011">
    <property type="entry name" value="PROTEIN_KINASE_DOM"/>
    <property type="match status" value="1"/>
</dbReference>
<evidence type="ECO:0000256" key="12">
    <source>
        <dbReference type="ARBA" id="ARBA00023136"/>
    </source>
</evidence>
<evidence type="ECO:0000256" key="2">
    <source>
        <dbReference type="ARBA" id="ARBA00022475"/>
    </source>
</evidence>
<evidence type="ECO:0000256" key="8">
    <source>
        <dbReference type="ARBA" id="ARBA00022741"/>
    </source>
</evidence>
<evidence type="ECO:0000256" key="14">
    <source>
        <dbReference type="ARBA" id="ARBA00023170"/>
    </source>
</evidence>
<dbReference type="Gene3D" id="3.30.200.20">
    <property type="entry name" value="Phosphorylase Kinase, domain 1"/>
    <property type="match status" value="1"/>
</dbReference>
<dbReference type="InterPro" id="IPR008271">
    <property type="entry name" value="Ser/Thr_kinase_AS"/>
</dbReference>
<dbReference type="CDD" id="cd01098">
    <property type="entry name" value="PAN_AP_plant"/>
    <property type="match status" value="1"/>
</dbReference>
<reference evidence="24 25" key="1">
    <citation type="submission" date="2024-02" db="EMBL/GenBank/DDBJ databases">
        <authorList>
            <person name="Vignale AGUSTIN F."/>
            <person name="Sosa J E."/>
            <person name="Modenutti C."/>
        </authorList>
    </citation>
    <scope>NUCLEOTIDE SEQUENCE [LARGE SCALE GENOMIC DNA]</scope>
</reference>
<dbReference type="InterPro" id="IPR036426">
    <property type="entry name" value="Bulb-type_lectin_dom_sf"/>
</dbReference>
<dbReference type="FunFam" id="2.90.10.10:FF:000001">
    <property type="entry name" value="G-type lectin S-receptor-like serine/threonine-protein kinase"/>
    <property type="match status" value="1"/>
</dbReference>
<evidence type="ECO:0000256" key="3">
    <source>
        <dbReference type="ARBA" id="ARBA00022527"/>
    </source>
</evidence>
<evidence type="ECO:0000256" key="4">
    <source>
        <dbReference type="ARBA" id="ARBA00022679"/>
    </source>
</evidence>
<dbReference type="GO" id="GO:0005524">
    <property type="term" value="F:ATP binding"/>
    <property type="evidence" value="ECO:0007669"/>
    <property type="project" value="UniProtKB-KW"/>
</dbReference>
<dbReference type="EMBL" id="CAUOFW020000905">
    <property type="protein sequence ID" value="CAK9138691.1"/>
    <property type="molecule type" value="Genomic_DNA"/>
</dbReference>
<feature type="transmembrane region" description="Helical" evidence="20">
    <location>
        <begin position="478"/>
        <end position="502"/>
    </location>
</feature>
<dbReference type="EC" id="2.7.11.1" evidence="18"/>
<comment type="catalytic activity">
    <reaction evidence="17 18">
        <text>L-seryl-[protein] + ATP = O-phospho-L-seryl-[protein] + ADP + H(+)</text>
        <dbReference type="Rhea" id="RHEA:17989"/>
        <dbReference type="Rhea" id="RHEA-COMP:9863"/>
        <dbReference type="Rhea" id="RHEA-COMP:11604"/>
        <dbReference type="ChEBI" id="CHEBI:15378"/>
        <dbReference type="ChEBI" id="CHEBI:29999"/>
        <dbReference type="ChEBI" id="CHEBI:30616"/>
        <dbReference type="ChEBI" id="CHEBI:83421"/>
        <dbReference type="ChEBI" id="CHEBI:456216"/>
        <dbReference type="EC" id="2.7.11.1"/>
    </reaction>
</comment>
<dbReference type="PROSITE" id="PS50927">
    <property type="entry name" value="BULB_LECTIN"/>
    <property type="match status" value="1"/>
</dbReference>
<dbReference type="Pfam" id="PF00954">
    <property type="entry name" value="S_locus_glycop"/>
    <property type="match status" value="1"/>
</dbReference>
<dbReference type="InterPro" id="IPR021820">
    <property type="entry name" value="S-locus_recpt_kinase_C"/>
</dbReference>
<dbReference type="CDD" id="cd14066">
    <property type="entry name" value="STKc_IRAK"/>
    <property type="match status" value="1"/>
</dbReference>
<dbReference type="SMART" id="SM00108">
    <property type="entry name" value="B_lectin"/>
    <property type="match status" value="1"/>
</dbReference>
<keyword evidence="13" id="KW-1015">Disulfide bond</keyword>
<evidence type="ECO:0000256" key="11">
    <source>
        <dbReference type="ARBA" id="ARBA00022989"/>
    </source>
</evidence>
<dbReference type="GO" id="GO:0005886">
    <property type="term" value="C:plasma membrane"/>
    <property type="evidence" value="ECO:0007669"/>
    <property type="project" value="UniProtKB-SubCell"/>
</dbReference>
<dbReference type="AlphaFoldDB" id="A0ABC8R110"/>
<proteinExistence type="inferred from homology"/>
<dbReference type="Pfam" id="PF08276">
    <property type="entry name" value="PAN_2"/>
    <property type="match status" value="1"/>
</dbReference>
<evidence type="ECO:0000313" key="24">
    <source>
        <dbReference type="EMBL" id="CAK9138691.1"/>
    </source>
</evidence>
<keyword evidence="5 20" id="KW-0812">Transmembrane</keyword>
<evidence type="ECO:0000256" key="9">
    <source>
        <dbReference type="ARBA" id="ARBA00022777"/>
    </source>
</evidence>
<keyword evidence="15" id="KW-0325">Glycoprotein</keyword>
<evidence type="ECO:0000256" key="18">
    <source>
        <dbReference type="PIRNR" id="PIRNR000641"/>
    </source>
</evidence>
<dbReference type="FunFam" id="1.10.510.10:FF:000060">
    <property type="entry name" value="G-type lectin S-receptor-like serine/threonine-protein kinase"/>
    <property type="match status" value="1"/>
</dbReference>
<dbReference type="Pfam" id="PF01453">
    <property type="entry name" value="B_lectin"/>
    <property type="match status" value="1"/>
</dbReference>
<keyword evidence="25" id="KW-1185">Reference proteome</keyword>
<comment type="subcellular location">
    <subcellularLocation>
        <location evidence="1">Cell membrane</location>
        <topology evidence="1">Single-pass type I membrane protein</topology>
    </subcellularLocation>
</comment>
<evidence type="ECO:0000256" key="7">
    <source>
        <dbReference type="ARBA" id="ARBA00022734"/>
    </source>
</evidence>
<dbReference type="InterPro" id="IPR003609">
    <property type="entry name" value="Pan_app"/>
</dbReference>
<keyword evidence="9 18" id="KW-0418">Kinase</keyword>
<dbReference type="CDD" id="cd00028">
    <property type="entry name" value="B_lectin"/>
    <property type="match status" value="1"/>
</dbReference>
<evidence type="ECO:0000256" key="20">
    <source>
        <dbReference type="SAM" id="Phobius"/>
    </source>
</evidence>
<accession>A0ABC8R110</accession>
<dbReference type="GO" id="GO:0030246">
    <property type="term" value="F:carbohydrate binding"/>
    <property type="evidence" value="ECO:0007669"/>
    <property type="project" value="UniProtKB-KW"/>
</dbReference>
<feature type="domain" description="Apple" evidence="23">
    <location>
        <begin position="382"/>
        <end position="461"/>
    </location>
</feature>
<dbReference type="FunFam" id="3.30.200.20:FF:000330">
    <property type="entry name" value="G-type lectin S-receptor-like serine/threonine-protein kinase At4g03230"/>
    <property type="match status" value="1"/>
</dbReference>
<organism evidence="24 25">
    <name type="scientific">Ilex paraguariensis</name>
    <name type="common">yerba mate</name>
    <dbReference type="NCBI Taxonomy" id="185542"/>
    <lineage>
        <taxon>Eukaryota</taxon>
        <taxon>Viridiplantae</taxon>
        <taxon>Streptophyta</taxon>
        <taxon>Embryophyta</taxon>
        <taxon>Tracheophyta</taxon>
        <taxon>Spermatophyta</taxon>
        <taxon>Magnoliopsida</taxon>
        <taxon>eudicotyledons</taxon>
        <taxon>Gunneridae</taxon>
        <taxon>Pentapetalae</taxon>
        <taxon>asterids</taxon>
        <taxon>campanulids</taxon>
        <taxon>Aquifoliales</taxon>
        <taxon>Aquifoliaceae</taxon>
        <taxon>Ilex</taxon>
    </lineage>
</organism>
<evidence type="ECO:0000256" key="10">
    <source>
        <dbReference type="ARBA" id="ARBA00022840"/>
    </source>
</evidence>
<dbReference type="SUPFAM" id="SSF56112">
    <property type="entry name" value="Protein kinase-like (PK-like)"/>
    <property type="match status" value="1"/>
</dbReference>
<dbReference type="PIRSF" id="PIRSF000641">
    <property type="entry name" value="SRK"/>
    <property type="match status" value="1"/>
</dbReference>
<dbReference type="Pfam" id="PF07714">
    <property type="entry name" value="PK_Tyr_Ser-Thr"/>
    <property type="match status" value="1"/>
</dbReference>
<dbReference type="Proteomes" id="UP001642360">
    <property type="component" value="Unassembled WGS sequence"/>
</dbReference>
<evidence type="ECO:0000256" key="19">
    <source>
        <dbReference type="SAM" id="MobiDB-lite"/>
    </source>
</evidence>
<dbReference type="InterPro" id="IPR001245">
    <property type="entry name" value="Ser-Thr/Tyr_kinase_cat_dom"/>
</dbReference>
<feature type="region of interest" description="Disordered" evidence="19">
    <location>
        <begin position="829"/>
        <end position="867"/>
    </location>
</feature>
<evidence type="ECO:0000256" key="5">
    <source>
        <dbReference type="ARBA" id="ARBA00022692"/>
    </source>
</evidence>
<dbReference type="InterPro" id="IPR000858">
    <property type="entry name" value="S_locus_glycoprot_dom"/>
</dbReference>
<keyword evidence="2" id="KW-1003">Cell membrane</keyword>
<keyword evidence="8 18" id="KW-0547">Nucleotide-binding</keyword>
<dbReference type="Pfam" id="PF11883">
    <property type="entry name" value="DUF3403"/>
    <property type="match status" value="1"/>
</dbReference>
<keyword evidence="10 18" id="KW-0067">ATP-binding</keyword>
<keyword evidence="7" id="KW-0430">Lectin</keyword>
<evidence type="ECO:0000256" key="16">
    <source>
        <dbReference type="ARBA" id="ARBA00047899"/>
    </source>
</evidence>
<evidence type="ECO:0000313" key="25">
    <source>
        <dbReference type="Proteomes" id="UP001642360"/>
    </source>
</evidence>
<feature type="domain" description="Bulb-type lectin" evidence="22">
    <location>
        <begin position="70"/>
        <end position="190"/>
    </location>
</feature>
<name>A0ABC8R110_9AQUA</name>
<dbReference type="PANTHER" id="PTHR27002">
    <property type="entry name" value="RECEPTOR-LIKE SERINE/THREONINE-PROTEIN KINASE SD1-8"/>
    <property type="match status" value="1"/>
</dbReference>
<comment type="caution">
    <text evidence="24">The sequence shown here is derived from an EMBL/GenBank/DDBJ whole genome shotgun (WGS) entry which is preliminary data.</text>
</comment>
<evidence type="ECO:0000259" key="23">
    <source>
        <dbReference type="PROSITE" id="PS50948"/>
    </source>
</evidence>
<dbReference type="InterPro" id="IPR001480">
    <property type="entry name" value="Bulb-type_lectin_dom"/>
</dbReference>
<keyword evidence="11 20" id="KW-1133">Transmembrane helix</keyword>
<feature type="compositionally biased region" description="Polar residues" evidence="19">
    <location>
        <begin position="837"/>
        <end position="860"/>
    </location>
</feature>
<comment type="similarity">
    <text evidence="18">Belongs to the protein kinase superfamily. Ser/Thr protein kinase family.</text>
</comment>
<evidence type="ECO:0000259" key="21">
    <source>
        <dbReference type="PROSITE" id="PS50011"/>
    </source>
</evidence>
<feature type="transmembrane region" description="Helical" evidence="20">
    <location>
        <begin position="48"/>
        <end position="68"/>
    </location>
</feature>
<dbReference type="InterPro" id="IPR011009">
    <property type="entry name" value="Kinase-like_dom_sf"/>
</dbReference>
<feature type="domain" description="Protein kinase" evidence="21">
    <location>
        <begin position="549"/>
        <end position="835"/>
    </location>
</feature>
<dbReference type="InterPro" id="IPR000719">
    <property type="entry name" value="Prot_kinase_dom"/>
</dbReference>
<evidence type="ECO:0000259" key="22">
    <source>
        <dbReference type="PROSITE" id="PS50927"/>
    </source>
</evidence>